<sequence length="182" mass="19911">MYIPISRINAASLTRSPHQADRNMGGSSVLSFPEMMAAVAASIEDQARRIKRKYGLSVRILAVSKDGSKGNSAAASGVREDRAEIVIAPNILQQMSKDPVLQRKIYGELDAYVRDPHTMSSHSLIVHRDGTCALLPAASGPEAVRELPNLPTGRLDMEGSSYAQDRLQQLAFIRARRSGRQR</sequence>
<keyword evidence="2" id="KW-1185">Reference proteome</keyword>
<dbReference type="EMBL" id="JABMKX010000007">
    <property type="protein sequence ID" value="NQX46397.1"/>
    <property type="molecule type" value="Genomic_DNA"/>
</dbReference>
<name>A0ABX2DQF8_9BACL</name>
<reference evidence="1 2" key="1">
    <citation type="submission" date="2020-05" db="EMBL/GenBank/DDBJ databases">
        <title>Paenibacillus glebae, sp. nov., Paenibacillus humi sp. nov., Paenibacillus pedi sp. nov., Paenibacillus terrestris sp. nov. and Paenibacillus terricola sp. nov., isolated from a forest top soil sample.</title>
        <authorList>
            <person name="Qi S."/>
            <person name="Carlier A."/>
            <person name="Cnockaert M."/>
            <person name="Vandamme P."/>
        </authorList>
    </citation>
    <scope>NUCLEOTIDE SEQUENCE [LARGE SCALE GENOMIC DNA]</scope>
    <source>
        <strain evidence="1 2">LMG 29502</strain>
    </source>
</reference>
<proteinExistence type="predicted"/>
<organism evidence="1 2">
    <name type="scientific">Paenibacillus tritici</name>
    <dbReference type="NCBI Taxonomy" id="1873425"/>
    <lineage>
        <taxon>Bacteria</taxon>
        <taxon>Bacillati</taxon>
        <taxon>Bacillota</taxon>
        <taxon>Bacilli</taxon>
        <taxon>Bacillales</taxon>
        <taxon>Paenibacillaceae</taxon>
        <taxon>Paenibacillus</taxon>
    </lineage>
</organism>
<protein>
    <submittedName>
        <fullName evidence="1">Uncharacterized protein</fullName>
    </submittedName>
</protein>
<dbReference type="Proteomes" id="UP000711047">
    <property type="component" value="Unassembled WGS sequence"/>
</dbReference>
<evidence type="ECO:0000313" key="1">
    <source>
        <dbReference type="EMBL" id="NQX46397.1"/>
    </source>
</evidence>
<gene>
    <name evidence="1" type="ORF">HQN87_13730</name>
</gene>
<dbReference type="RefSeq" id="WP_173133923.1">
    <property type="nucleotide sequence ID" value="NZ_JABMKX010000007.1"/>
</dbReference>
<comment type="caution">
    <text evidence="1">The sequence shown here is derived from an EMBL/GenBank/DDBJ whole genome shotgun (WGS) entry which is preliminary data.</text>
</comment>
<evidence type="ECO:0000313" key="2">
    <source>
        <dbReference type="Proteomes" id="UP000711047"/>
    </source>
</evidence>
<accession>A0ABX2DQF8</accession>